<evidence type="ECO:0000313" key="1">
    <source>
        <dbReference type="EMBL" id="KAI3783928.1"/>
    </source>
</evidence>
<name>A0ACB9GL82_9ASTR</name>
<accession>A0ACB9GL82</accession>
<gene>
    <name evidence="1" type="ORF">L1987_43019</name>
</gene>
<organism evidence="1 2">
    <name type="scientific">Smallanthus sonchifolius</name>
    <dbReference type="NCBI Taxonomy" id="185202"/>
    <lineage>
        <taxon>Eukaryota</taxon>
        <taxon>Viridiplantae</taxon>
        <taxon>Streptophyta</taxon>
        <taxon>Embryophyta</taxon>
        <taxon>Tracheophyta</taxon>
        <taxon>Spermatophyta</taxon>
        <taxon>Magnoliopsida</taxon>
        <taxon>eudicotyledons</taxon>
        <taxon>Gunneridae</taxon>
        <taxon>Pentapetalae</taxon>
        <taxon>asterids</taxon>
        <taxon>campanulids</taxon>
        <taxon>Asterales</taxon>
        <taxon>Asteraceae</taxon>
        <taxon>Asteroideae</taxon>
        <taxon>Heliantheae alliance</taxon>
        <taxon>Millerieae</taxon>
        <taxon>Smallanthus</taxon>
    </lineage>
</organism>
<protein>
    <submittedName>
        <fullName evidence="1">Uncharacterized protein</fullName>
    </submittedName>
</protein>
<dbReference type="Proteomes" id="UP001056120">
    <property type="component" value="Linkage Group LG14"/>
</dbReference>
<dbReference type="EMBL" id="CM042031">
    <property type="protein sequence ID" value="KAI3783928.1"/>
    <property type="molecule type" value="Genomic_DNA"/>
</dbReference>
<evidence type="ECO:0000313" key="2">
    <source>
        <dbReference type="Proteomes" id="UP001056120"/>
    </source>
</evidence>
<keyword evidence="2" id="KW-1185">Reference proteome</keyword>
<reference evidence="1 2" key="2">
    <citation type="journal article" date="2022" name="Mol. Ecol. Resour.">
        <title>The genomes of chicory, endive, great burdock and yacon provide insights into Asteraceae paleo-polyploidization history and plant inulin production.</title>
        <authorList>
            <person name="Fan W."/>
            <person name="Wang S."/>
            <person name="Wang H."/>
            <person name="Wang A."/>
            <person name="Jiang F."/>
            <person name="Liu H."/>
            <person name="Zhao H."/>
            <person name="Xu D."/>
            <person name="Zhang Y."/>
        </authorList>
    </citation>
    <scope>NUCLEOTIDE SEQUENCE [LARGE SCALE GENOMIC DNA]</scope>
    <source>
        <strain evidence="2">cv. Yunnan</strain>
        <tissue evidence="1">Leaves</tissue>
    </source>
</reference>
<comment type="caution">
    <text evidence="1">The sequence shown here is derived from an EMBL/GenBank/DDBJ whole genome shotgun (WGS) entry which is preliminary data.</text>
</comment>
<reference evidence="2" key="1">
    <citation type="journal article" date="2022" name="Mol. Ecol. Resour.">
        <title>The genomes of chicory, endive, great burdock and yacon provide insights into Asteraceae palaeo-polyploidization history and plant inulin production.</title>
        <authorList>
            <person name="Fan W."/>
            <person name="Wang S."/>
            <person name="Wang H."/>
            <person name="Wang A."/>
            <person name="Jiang F."/>
            <person name="Liu H."/>
            <person name="Zhao H."/>
            <person name="Xu D."/>
            <person name="Zhang Y."/>
        </authorList>
    </citation>
    <scope>NUCLEOTIDE SEQUENCE [LARGE SCALE GENOMIC DNA]</scope>
    <source>
        <strain evidence="2">cv. Yunnan</strain>
    </source>
</reference>
<sequence length="85" mass="9212">MIVEKGEVCDEAFATQSVCPRPQSVASILTQSMPSPPNRFSLDNKGLPHLLDPSSVVAYEDGTKETWSGMPEKKEGVDSWGWGCA</sequence>
<proteinExistence type="predicted"/>